<feature type="compositionally biased region" description="Polar residues" evidence="1">
    <location>
        <begin position="104"/>
        <end position="114"/>
    </location>
</feature>
<name>A0AAD5TSF9_9FUNG</name>
<keyword evidence="3" id="KW-1185">Reference proteome</keyword>
<feature type="non-terminal residue" evidence="2">
    <location>
        <position position="1"/>
    </location>
</feature>
<proteinExistence type="predicted"/>
<dbReference type="Proteomes" id="UP001211065">
    <property type="component" value="Unassembled WGS sequence"/>
</dbReference>
<reference evidence="2" key="1">
    <citation type="submission" date="2020-05" db="EMBL/GenBank/DDBJ databases">
        <title>Phylogenomic resolution of chytrid fungi.</title>
        <authorList>
            <person name="Stajich J.E."/>
            <person name="Amses K."/>
            <person name="Simmons R."/>
            <person name="Seto K."/>
            <person name="Myers J."/>
            <person name="Bonds A."/>
            <person name="Quandt C.A."/>
            <person name="Barry K."/>
            <person name="Liu P."/>
            <person name="Grigoriev I."/>
            <person name="Longcore J.E."/>
            <person name="James T.Y."/>
        </authorList>
    </citation>
    <scope>NUCLEOTIDE SEQUENCE</scope>
    <source>
        <strain evidence="2">JEL0476</strain>
    </source>
</reference>
<evidence type="ECO:0000313" key="2">
    <source>
        <dbReference type="EMBL" id="KAJ3199094.1"/>
    </source>
</evidence>
<accession>A0AAD5TSF9</accession>
<dbReference type="EMBL" id="JADGJW010002190">
    <property type="protein sequence ID" value="KAJ3199094.1"/>
    <property type="molecule type" value="Genomic_DNA"/>
</dbReference>
<protein>
    <submittedName>
        <fullName evidence="2">Uncharacterized protein</fullName>
    </submittedName>
</protein>
<sequence>SDPEMFSTPVNSHLEGQVKKSVSFFEKVTGKSPYESFSSTNPLNDKSSSKKSNGVESNVEANTQEKEGTSLFTPVAASNALVSGNSNPFKSATEFSTTEASATNNAVLSSTNENEPLVDSG</sequence>
<organism evidence="2 3">
    <name type="scientific">Clydaea vesicula</name>
    <dbReference type="NCBI Taxonomy" id="447962"/>
    <lineage>
        <taxon>Eukaryota</taxon>
        <taxon>Fungi</taxon>
        <taxon>Fungi incertae sedis</taxon>
        <taxon>Chytridiomycota</taxon>
        <taxon>Chytridiomycota incertae sedis</taxon>
        <taxon>Chytridiomycetes</taxon>
        <taxon>Lobulomycetales</taxon>
        <taxon>Lobulomycetaceae</taxon>
        <taxon>Clydaea</taxon>
    </lineage>
</organism>
<feature type="compositionally biased region" description="Polar residues" evidence="1">
    <location>
        <begin position="80"/>
        <end position="90"/>
    </location>
</feature>
<feature type="compositionally biased region" description="Low complexity" evidence="1">
    <location>
        <begin position="91"/>
        <end position="103"/>
    </location>
</feature>
<feature type="region of interest" description="Disordered" evidence="1">
    <location>
        <begin position="32"/>
        <end position="121"/>
    </location>
</feature>
<feature type="compositionally biased region" description="Polar residues" evidence="1">
    <location>
        <begin position="35"/>
        <end position="62"/>
    </location>
</feature>
<comment type="caution">
    <text evidence="2">The sequence shown here is derived from an EMBL/GenBank/DDBJ whole genome shotgun (WGS) entry which is preliminary data.</text>
</comment>
<evidence type="ECO:0000313" key="3">
    <source>
        <dbReference type="Proteomes" id="UP001211065"/>
    </source>
</evidence>
<dbReference type="AlphaFoldDB" id="A0AAD5TSF9"/>
<evidence type="ECO:0000256" key="1">
    <source>
        <dbReference type="SAM" id="MobiDB-lite"/>
    </source>
</evidence>
<gene>
    <name evidence="2" type="ORF">HK099_003318</name>
</gene>
<feature type="non-terminal residue" evidence="2">
    <location>
        <position position="121"/>
    </location>
</feature>